<evidence type="ECO:0000256" key="1">
    <source>
        <dbReference type="ARBA" id="ARBA00003217"/>
    </source>
</evidence>
<evidence type="ECO:0000256" key="13">
    <source>
        <dbReference type="PIRSR" id="PIRSR618044-1"/>
    </source>
</evidence>
<evidence type="ECO:0000256" key="3">
    <source>
        <dbReference type="ARBA" id="ARBA00007164"/>
    </source>
</evidence>
<dbReference type="InterPro" id="IPR015956">
    <property type="entry name" value="Peniciliin-bd_prot_C_sf"/>
</dbReference>
<evidence type="ECO:0000256" key="2">
    <source>
        <dbReference type="ARBA" id="ARBA00004752"/>
    </source>
</evidence>
<dbReference type="GO" id="GO:0006508">
    <property type="term" value="P:proteolysis"/>
    <property type="evidence" value="ECO:0007669"/>
    <property type="project" value="UniProtKB-KW"/>
</dbReference>
<feature type="active site" description="Proton acceptor" evidence="13">
    <location>
        <position position="62"/>
    </location>
</feature>
<dbReference type="GO" id="GO:0071555">
    <property type="term" value="P:cell wall organization"/>
    <property type="evidence" value="ECO:0007669"/>
    <property type="project" value="UniProtKB-KW"/>
</dbReference>
<accession>A0A2X0QWZ5</accession>
<dbReference type="InterPro" id="IPR018044">
    <property type="entry name" value="Peptidase_S11"/>
</dbReference>
<evidence type="ECO:0000256" key="11">
    <source>
        <dbReference type="ARBA" id="ARBA00023316"/>
    </source>
</evidence>
<feature type="domain" description="Peptidase S11 D-Ala-D-Ala carboxypeptidase A C-terminal" evidence="17">
    <location>
        <begin position="273"/>
        <end position="363"/>
    </location>
</feature>
<evidence type="ECO:0000256" key="5">
    <source>
        <dbReference type="ARBA" id="ARBA00022645"/>
    </source>
</evidence>
<comment type="function">
    <text evidence="1">Removes C-terminal D-alanyl residues from sugar-peptide cell wall precursors.</text>
</comment>
<organism evidence="18">
    <name type="scientific">Candidatus Nitrotoga fabula</name>
    <dbReference type="NCBI Taxonomy" id="2182327"/>
    <lineage>
        <taxon>Bacteria</taxon>
        <taxon>Pseudomonadati</taxon>
        <taxon>Pseudomonadota</taxon>
        <taxon>Betaproteobacteria</taxon>
        <taxon>Nitrosomonadales</taxon>
        <taxon>Gallionellaceae</taxon>
        <taxon>Candidatus Nitrotoga</taxon>
    </lineage>
</organism>
<keyword evidence="10" id="KW-0573">Peptidoglycan synthesis</keyword>
<keyword evidence="6" id="KW-0645">Protease</keyword>
<reference evidence="18" key="1">
    <citation type="submission" date="2018-05" db="EMBL/GenBank/DDBJ databases">
        <authorList>
            <person name="Lanie J.A."/>
            <person name="Ng W.-L."/>
            <person name="Kazmierczak K.M."/>
            <person name="Andrzejewski T.M."/>
            <person name="Davidsen T.M."/>
            <person name="Wayne K.J."/>
            <person name="Tettelin H."/>
            <person name="Glass J.I."/>
            <person name="Rusch D."/>
            <person name="Podicherti R."/>
            <person name="Tsui H.-C.T."/>
            <person name="Winkler M.E."/>
        </authorList>
    </citation>
    <scope>NUCLEOTIDE SEQUENCE</scope>
    <source>
        <strain evidence="18">KNB</strain>
    </source>
</reference>
<evidence type="ECO:0000256" key="8">
    <source>
        <dbReference type="ARBA" id="ARBA00022801"/>
    </source>
</evidence>
<dbReference type="InterPro" id="IPR012338">
    <property type="entry name" value="Beta-lactam/transpept-like"/>
</dbReference>
<evidence type="ECO:0000256" key="9">
    <source>
        <dbReference type="ARBA" id="ARBA00022960"/>
    </source>
</evidence>
<dbReference type="Pfam" id="PF07943">
    <property type="entry name" value="PBP5_C"/>
    <property type="match status" value="1"/>
</dbReference>
<dbReference type="InterPro" id="IPR001967">
    <property type="entry name" value="Peptidase_S11_N"/>
</dbReference>
<evidence type="ECO:0000256" key="10">
    <source>
        <dbReference type="ARBA" id="ARBA00022984"/>
    </source>
</evidence>
<dbReference type="EC" id="3.4.16.4" evidence="4"/>
<comment type="similarity">
    <text evidence="3 15">Belongs to the peptidase S11 family.</text>
</comment>
<dbReference type="Gene3D" id="2.60.410.10">
    <property type="entry name" value="D-Ala-D-Ala carboxypeptidase, C-terminal domain"/>
    <property type="match status" value="1"/>
</dbReference>
<dbReference type="GO" id="GO:0009002">
    <property type="term" value="F:serine-type D-Ala-D-Ala carboxypeptidase activity"/>
    <property type="evidence" value="ECO:0007669"/>
    <property type="project" value="UniProtKB-EC"/>
</dbReference>
<dbReference type="InterPro" id="IPR012907">
    <property type="entry name" value="Peptidase_S11_C"/>
</dbReference>
<gene>
    <name evidence="18" type="primary">dacC</name>
    <name evidence="18" type="ORF">NITFAB_1718</name>
</gene>
<feature type="signal peptide" evidence="16">
    <location>
        <begin position="1"/>
        <end position="19"/>
    </location>
</feature>
<evidence type="ECO:0000256" key="4">
    <source>
        <dbReference type="ARBA" id="ARBA00012448"/>
    </source>
</evidence>
<dbReference type="Gene3D" id="3.40.710.10">
    <property type="entry name" value="DD-peptidase/beta-lactamase superfamily"/>
    <property type="match status" value="1"/>
</dbReference>
<dbReference type="Pfam" id="PF00768">
    <property type="entry name" value="Peptidase_S11"/>
    <property type="match status" value="1"/>
</dbReference>
<dbReference type="GO" id="GO:0008360">
    <property type="term" value="P:regulation of cell shape"/>
    <property type="evidence" value="ECO:0007669"/>
    <property type="project" value="UniProtKB-KW"/>
</dbReference>
<dbReference type="UniPathway" id="UPA00219"/>
<comment type="catalytic activity">
    <reaction evidence="12">
        <text>Preferential cleavage: (Ac)2-L-Lys-D-Ala-|-D-Ala. Also transpeptidation of peptidyl-alanyl moieties that are N-acyl substituents of D-alanine.</text>
        <dbReference type="EC" id="3.4.16.4"/>
    </reaction>
</comment>
<dbReference type="SUPFAM" id="SSF69189">
    <property type="entry name" value="Penicillin-binding protein associated domain"/>
    <property type="match status" value="1"/>
</dbReference>
<evidence type="ECO:0000259" key="17">
    <source>
        <dbReference type="SMART" id="SM00936"/>
    </source>
</evidence>
<dbReference type="SUPFAM" id="SSF56601">
    <property type="entry name" value="beta-lactamase/transpeptidase-like"/>
    <property type="match status" value="1"/>
</dbReference>
<evidence type="ECO:0000256" key="15">
    <source>
        <dbReference type="RuleBase" id="RU004016"/>
    </source>
</evidence>
<feature type="chain" id="PRO_5015981474" description="serine-type D-Ala-D-Ala carboxypeptidase" evidence="16">
    <location>
        <begin position="20"/>
        <end position="379"/>
    </location>
</feature>
<evidence type="ECO:0000256" key="12">
    <source>
        <dbReference type="ARBA" id="ARBA00034000"/>
    </source>
</evidence>
<keyword evidence="5 18" id="KW-0121">Carboxypeptidase</keyword>
<dbReference type="PANTHER" id="PTHR21581:SF6">
    <property type="entry name" value="TRAFFICKING PROTEIN PARTICLE COMPLEX SUBUNIT 12"/>
    <property type="match status" value="1"/>
</dbReference>
<keyword evidence="11" id="KW-0961">Cell wall biogenesis/degradation</keyword>
<dbReference type="EMBL" id="LS423452">
    <property type="protein sequence ID" value="SPS06128.1"/>
    <property type="molecule type" value="Genomic_DNA"/>
</dbReference>
<evidence type="ECO:0000313" key="18">
    <source>
        <dbReference type="EMBL" id="SPS06128.1"/>
    </source>
</evidence>
<keyword evidence="8 18" id="KW-0378">Hydrolase</keyword>
<comment type="pathway">
    <text evidence="2">Cell wall biogenesis; peptidoglycan biosynthesis.</text>
</comment>
<evidence type="ECO:0000256" key="14">
    <source>
        <dbReference type="PIRSR" id="PIRSR618044-2"/>
    </source>
</evidence>
<evidence type="ECO:0000256" key="6">
    <source>
        <dbReference type="ARBA" id="ARBA00022670"/>
    </source>
</evidence>
<dbReference type="SMART" id="SM00936">
    <property type="entry name" value="PBP5_C"/>
    <property type="match status" value="1"/>
</dbReference>
<protein>
    <recommendedName>
        <fullName evidence="4">serine-type D-Ala-D-Ala carboxypeptidase</fullName>
        <ecNumber evidence="4">3.4.16.4</ecNumber>
    </recommendedName>
</protein>
<dbReference type="PRINTS" id="PR00725">
    <property type="entry name" value="DADACBPTASE1"/>
</dbReference>
<feature type="active site" description="Acyl-ester intermediate" evidence="13">
    <location>
        <position position="59"/>
    </location>
</feature>
<feature type="active site" evidence="13">
    <location>
        <position position="121"/>
    </location>
</feature>
<dbReference type="AlphaFoldDB" id="A0A2X0QWZ5"/>
<name>A0A2X0QWZ5_9PROT</name>
<feature type="binding site" evidence="14">
    <location>
        <position position="223"/>
    </location>
    <ligand>
        <name>substrate</name>
    </ligand>
</feature>
<keyword evidence="9" id="KW-0133">Cell shape</keyword>
<sequence>MKSVLSFIIVLFLPLLAQAQVAAVPPAPVLAAKSYVLYDFASNQTLVNQNGHQRNEPASLTKLMTAYLTFSSLRQKKLSLDHAVTPPEAALQKLGSESVMFLDRRKPVMISELLRGLIVQSGNDAARVLAITIAGSEESFAEMMNQEAKRLGMANTHYTNATGMPHPQHYSSAYDTALLAAAIVREFPEHYPIYSMREYQYNNIRQSNRNRLLWMDPYVDGMKTGHTESAGFCLVASAKRDQTRLISVVLGAPSEYLRATESQKLLNYGFQNFETVRLYQKNQPVASLRIWKGTETKINVGFRNDLFLNIPAGQRSQLKATMETPRPLIAPVSGGQAIGTMKITLGGKPYAEYKLVALSPVPLANVFSRGWDSIRLLFK</sequence>
<proteinExistence type="inferred from homology"/>
<dbReference type="GO" id="GO:0009252">
    <property type="term" value="P:peptidoglycan biosynthetic process"/>
    <property type="evidence" value="ECO:0007669"/>
    <property type="project" value="UniProtKB-UniPathway"/>
</dbReference>
<dbReference type="PANTHER" id="PTHR21581">
    <property type="entry name" value="D-ALANYL-D-ALANINE CARBOXYPEPTIDASE"/>
    <property type="match status" value="1"/>
</dbReference>
<evidence type="ECO:0000256" key="16">
    <source>
        <dbReference type="SAM" id="SignalP"/>
    </source>
</evidence>
<keyword evidence="7 16" id="KW-0732">Signal</keyword>
<dbReference type="InterPro" id="IPR037167">
    <property type="entry name" value="Peptidase_S11_C_sf"/>
</dbReference>
<evidence type="ECO:0000256" key="7">
    <source>
        <dbReference type="ARBA" id="ARBA00022729"/>
    </source>
</evidence>